<reference evidence="2 3" key="1">
    <citation type="submission" date="2019-02" db="EMBL/GenBank/DDBJ databases">
        <title>Genomic data mining of an Antarctic deep-sea actinobacterium, Janibacterlimosus P3-3-X1.</title>
        <authorList>
            <person name="Liao L."/>
            <person name="Chen B."/>
        </authorList>
    </citation>
    <scope>NUCLEOTIDE SEQUENCE [LARGE SCALE GENOMIC DNA]</scope>
    <source>
        <strain evidence="2 3">P3-3-X1</strain>
    </source>
</reference>
<feature type="compositionally biased region" description="Basic and acidic residues" evidence="1">
    <location>
        <begin position="42"/>
        <end position="77"/>
    </location>
</feature>
<dbReference type="EMBL" id="CP036164">
    <property type="protein sequence ID" value="QBF47070.1"/>
    <property type="molecule type" value="Genomic_DNA"/>
</dbReference>
<evidence type="ECO:0000313" key="2">
    <source>
        <dbReference type="EMBL" id="QBF47070.1"/>
    </source>
</evidence>
<protein>
    <submittedName>
        <fullName evidence="2">Uncharacterized protein</fullName>
    </submittedName>
</protein>
<evidence type="ECO:0000256" key="1">
    <source>
        <dbReference type="SAM" id="MobiDB-lite"/>
    </source>
</evidence>
<dbReference type="RefSeq" id="WP_130630272.1">
    <property type="nucleotide sequence ID" value="NZ_CP036164.1"/>
</dbReference>
<dbReference type="Proteomes" id="UP000290408">
    <property type="component" value="Chromosome"/>
</dbReference>
<dbReference type="AlphaFoldDB" id="A0A4P6MYX3"/>
<dbReference type="OrthoDB" id="4843807at2"/>
<sequence length="77" mass="8624">MSPTPGADRQTGEGEDLTLSAKADPADATPGSKPKPKPKPKAKPEQTRDDTDRGWGERPDEDAHDRWLREQRPPHWE</sequence>
<keyword evidence="3" id="KW-1185">Reference proteome</keyword>
<evidence type="ECO:0000313" key="3">
    <source>
        <dbReference type="Proteomes" id="UP000290408"/>
    </source>
</evidence>
<accession>A0A4P6MYX3</accession>
<feature type="region of interest" description="Disordered" evidence="1">
    <location>
        <begin position="1"/>
        <end position="77"/>
    </location>
</feature>
<name>A0A4P6MYX3_9MICO</name>
<dbReference type="KEGG" id="jli:EXU32_12920"/>
<organism evidence="2 3">
    <name type="scientific">Janibacter limosus</name>
    <dbReference type="NCBI Taxonomy" id="53458"/>
    <lineage>
        <taxon>Bacteria</taxon>
        <taxon>Bacillati</taxon>
        <taxon>Actinomycetota</taxon>
        <taxon>Actinomycetes</taxon>
        <taxon>Micrococcales</taxon>
        <taxon>Intrasporangiaceae</taxon>
        <taxon>Janibacter</taxon>
    </lineage>
</organism>
<proteinExistence type="predicted"/>
<gene>
    <name evidence="2" type="ORF">EXU32_12920</name>
</gene>
<dbReference type="STRING" id="1216970.GCA_001570985_02687"/>